<dbReference type="PANTHER" id="PTHR34796">
    <property type="entry name" value="EXPRESSED PROTEIN"/>
    <property type="match status" value="1"/>
</dbReference>
<keyword evidence="3" id="KW-1185">Reference proteome</keyword>
<dbReference type="PANTHER" id="PTHR34796:SF1">
    <property type="entry name" value="EXPRESSED PROTEIN"/>
    <property type="match status" value="1"/>
</dbReference>
<gene>
    <name evidence="2" type="ORF">GCM10022226_08690</name>
</gene>
<dbReference type="Proteomes" id="UP001500888">
    <property type="component" value="Unassembled WGS sequence"/>
</dbReference>
<name>A0ABP7HDW3_9ACTN</name>
<evidence type="ECO:0000313" key="3">
    <source>
        <dbReference type="Proteomes" id="UP001500888"/>
    </source>
</evidence>
<comment type="caution">
    <text evidence="2">The sequence shown here is derived from an EMBL/GenBank/DDBJ whole genome shotgun (WGS) entry which is preliminary data.</text>
</comment>
<feature type="compositionally biased region" description="Basic and acidic residues" evidence="1">
    <location>
        <begin position="1"/>
        <end position="25"/>
    </location>
</feature>
<sequence length="158" mass="17225">MSEDPVSRDRDPAGRPRNARPRDALGRPLPKGATGVERVPDDYVPGAEQALDDAVRYLSEGRPFHAHEVLEARWKTGPPQERELWQGLAQICVGLTHIQRGNIRGATTLLNRGADRIARFGFDETVRVARDLAEHPAADAAAAITRVADVLKAAGRPV</sequence>
<accession>A0ABP7HDW3</accession>
<proteinExistence type="predicted"/>
<evidence type="ECO:0000313" key="2">
    <source>
        <dbReference type="EMBL" id="GAA3791906.1"/>
    </source>
</evidence>
<dbReference type="RefSeq" id="WP_344934426.1">
    <property type="nucleotide sequence ID" value="NZ_BAAAZR010000001.1"/>
</dbReference>
<reference evidence="3" key="1">
    <citation type="journal article" date="2019" name="Int. J. Syst. Evol. Microbiol.">
        <title>The Global Catalogue of Microorganisms (GCM) 10K type strain sequencing project: providing services to taxonomists for standard genome sequencing and annotation.</title>
        <authorList>
            <consortium name="The Broad Institute Genomics Platform"/>
            <consortium name="The Broad Institute Genome Sequencing Center for Infectious Disease"/>
            <person name="Wu L."/>
            <person name="Ma J."/>
        </authorList>
    </citation>
    <scope>NUCLEOTIDE SEQUENCE [LARGE SCALE GENOMIC DNA]</scope>
    <source>
        <strain evidence="3">JCM 16908</strain>
    </source>
</reference>
<dbReference type="InterPro" id="IPR023203">
    <property type="entry name" value="TTHA0068_sf"/>
</dbReference>
<dbReference type="SUPFAM" id="SSF140663">
    <property type="entry name" value="TTHA0068-like"/>
    <property type="match status" value="1"/>
</dbReference>
<organism evidence="2 3">
    <name type="scientific">Sphaerisporangium flaviroseum</name>
    <dbReference type="NCBI Taxonomy" id="509199"/>
    <lineage>
        <taxon>Bacteria</taxon>
        <taxon>Bacillati</taxon>
        <taxon>Actinomycetota</taxon>
        <taxon>Actinomycetes</taxon>
        <taxon>Streptosporangiales</taxon>
        <taxon>Streptosporangiaceae</taxon>
        <taxon>Sphaerisporangium</taxon>
    </lineage>
</organism>
<dbReference type="Pfam" id="PF03745">
    <property type="entry name" value="DUF309"/>
    <property type="match status" value="1"/>
</dbReference>
<dbReference type="InterPro" id="IPR005500">
    <property type="entry name" value="DUF309"/>
</dbReference>
<evidence type="ECO:0000256" key="1">
    <source>
        <dbReference type="SAM" id="MobiDB-lite"/>
    </source>
</evidence>
<dbReference type="EMBL" id="BAAAZR010000001">
    <property type="protein sequence ID" value="GAA3791906.1"/>
    <property type="molecule type" value="Genomic_DNA"/>
</dbReference>
<feature type="region of interest" description="Disordered" evidence="1">
    <location>
        <begin position="1"/>
        <end position="42"/>
    </location>
</feature>
<protein>
    <recommendedName>
        <fullName evidence="4">DUF309 domain-containing protein</fullName>
    </recommendedName>
</protein>
<evidence type="ECO:0008006" key="4">
    <source>
        <dbReference type="Google" id="ProtNLM"/>
    </source>
</evidence>
<dbReference type="Gene3D" id="1.10.3450.10">
    <property type="entry name" value="TTHA0068-like"/>
    <property type="match status" value="1"/>
</dbReference>